<comment type="caution">
    <text evidence="2">The sequence shown here is derived from an EMBL/GenBank/DDBJ whole genome shotgun (WGS) entry which is preliminary data.</text>
</comment>
<organism evidence="2 3">
    <name type="scientific">Cannabis sativa</name>
    <name type="common">Hemp</name>
    <name type="synonym">Marijuana</name>
    <dbReference type="NCBI Taxonomy" id="3483"/>
    <lineage>
        <taxon>Eukaryota</taxon>
        <taxon>Viridiplantae</taxon>
        <taxon>Streptophyta</taxon>
        <taxon>Embryophyta</taxon>
        <taxon>Tracheophyta</taxon>
        <taxon>Spermatophyta</taxon>
        <taxon>Magnoliopsida</taxon>
        <taxon>eudicotyledons</taxon>
        <taxon>Gunneridae</taxon>
        <taxon>Pentapetalae</taxon>
        <taxon>rosids</taxon>
        <taxon>fabids</taxon>
        <taxon>Rosales</taxon>
        <taxon>Cannabaceae</taxon>
        <taxon>Cannabis</taxon>
    </lineage>
</organism>
<accession>A0A7J6HZ76</accession>
<dbReference type="EMBL" id="JAATIQ010000021">
    <property type="protein sequence ID" value="KAF4399710.1"/>
    <property type="molecule type" value="Genomic_DNA"/>
</dbReference>
<gene>
    <name evidence="2" type="ORF">G4B88_022793</name>
</gene>
<evidence type="ECO:0000313" key="2">
    <source>
        <dbReference type="EMBL" id="KAF4399710.1"/>
    </source>
</evidence>
<name>A0A7J6HZ76_CANSA</name>
<evidence type="ECO:0000313" key="3">
    <source>
        <dbReference type="Proteomes" id="UP000583929"/>
    </source>
</evidence>
<evidence type="ECO:0000256" key="1">
    <source>
        <dbReference type="SAM" id="MobiDB-lite"/>
    </source>
</evidence>
<sequence>MHWVRNGWEYLEGKWSSADPGEAALASNPEVGSSMNTIEGFATSSTAMVNLFRCSVERPLTPGNPTSACLSGESSTSSITSSINNCYYQ</sequence>
<feature type="compositionally biased region" description="Low complexity" evidence="1">
    <location>
        <begin position="74"/>
        <end position="89"/>
    </location>
</feature>
<feature type="region of interest" description="Disordered" evidence="1">
    <location>
        <begin position="65"/>
        <end position="89"/>
    </location>
</feature>
<protein>
    <submittedName>
        <fullName evidence="2">Uncharacterized protein</fullName>
    </submittedName>
</protein>
<dbReference type="AlphaFoldDB" id="A0A7J6HZ76"/>
<dbReference type="Proteomes" id="UP000583929">
    <property type="component" value="Unassembled WGS sequence"/>
</dbReference>
<proteinExistence type="predicted"/>
<reference evidence="2 3" key="1">
    <citation type="journal article" date="2020" name="bioRxiv">
        <title>Sequence and annotation of 42 cannabis genomes reveals extensive copy number variation in cannabinoid synthesis and pathogen resistance genes.</title>
        <authorList>
            <person name="Mckernan K.J."/>
            <person name="Helbert Y."/>
            <person name="Kane L.T."/>
            <person name="Ebling H."/>
            <person name="Zhang L."/>
            <person name="Liu B."/>
            <person name="Eaton Z."/>
            <person name="Mclaughlin S."/>
            <person name="Kingan S."/>
            <person name="Baybayan P."/>
            <person name="Concepcion G."/>
            <person name="Jordan M."/>
            <person name="Riva A."/>
            <person name="Barbazuk W."/>
            <person name="Harkins T."/>
        </authorList>
    </citation>
    <scope>NUCLEOTIDE SEQUENCE [LARGE SCALE GENOMIC DNA]</scope>
    <source>
        <strain evidence="3">cv. Jamaican Lion 4</strain>
        <tissue evidence="2">Leaf</tissue>
    </source>
</reference>
<keyword evidence="3" id="KW-1185">Reference proteome</keyword>